<comment type="subcellular location">
    <subcellularLocation>
        <location evidence="4">Nucleus</location>
    </subcellularLocation>
</comment>
<dbReference type="GO" id="GO:0003680">
    <property type="term" value="F:minor groove of adenine-thymine-rich DNA binding"/>
    <property type="evidence" value="ECO:0007669"/>
    <property type="project" value="UniProtKB-UniRule"/>
</dbReference>
<evidence type="ECO:0000256" key="4">
    <source>
        <dbReference type="RuleBase" id="RU367031"/>
    </source>
</evidence>
<comment type="domain">
    <text evidence="4">The PPC domain mediates interactions between AHL proteins.</text>
</comment>
<dbReference type="GO" id="GO:0005634">
    <property type="term" value="C:nucleus"/>
    <property type="evidence" value="ECO:0007669"/>
    <property type="project" value="UniProtKB-SubCell"/>
</dbReference>
<evidence type="ECO:0000313" key="8">
    <source>
        <dbReference type="Proteomes" id="UP000325081"/>
    </source>
</evidence>
<evidence type="ECO:0000313" key="7">
    <source>
        <dbReference type="EMBL" id="GER40044.1"/>
    </source>
</evidence>
<keyword evidence="1 4" id="KW-0805">Transcription regulation</keyword>
<comment type="caution">
    <text evidence="7">The sequence shown here is derived from an EMBL/GenBank/DDBJ whole genome shotgun (WGS) entry which is preliminary data.</text>
</comment>
<feature type="compositionally biased region" description="Polar residues" evidence="5">
    <location>
        <begin position="155"/>
        <end position="172"/>
    </location>
</feature>
<dbReference type="AlphaFoldDB" id="A0A5A7Q4P9"/>
<name>A0A5A7Q4P9_STRAF</name>
<keyword evidence="8" id="KW-1185">Reference proteome</keyword>
<sequence length="181" mass="18824">MKELINYSGGSMFNTTGTMTPHIINIAVGEDIKRKVLSLLQGRRALVVLSGIGSIAAVNIKSSSSTGSVTYEGHFDMVTLSGSYINDVDGPHGPIGCLNITFAGSDGHLIGGPVEGILIAASPVQVIAGTIMPSTPKPKNKAVEDRDMSGDQDPTLGSSITQSNIQASQSLSPMGVWQSLR</sequence>
<keyword evidence="2 4" id="KW-0238">DNA-binding</keyword>
<keyword evidence="3 4" id="KW-0804">Transcription</keyword>
<evidence type="ECO:0000256" key="1">
    <source>
        <dbReference type="ARBA" id="ARBA00023015"/>
    </source>
</evidence>
<dbReference type="PANTHER" id="PTHR31500:SF9">
    <property type="entry name" value="AT-HOOK MOTIF NUCLEAR-LOCALIZED PROTEIN 9"/>
    <property type="match status" value="1"/>
</dbReference>
<dbReference type="PROSITE" id="PS51742">
    <property type="entry name" value="PPC"/>
    <property type="match status" value="1"/>
</dbReference>
<comment type="function">
    <text evidence="4">Transcription factor that specifically binds AT-rich DNA sequences related to the nuclear matrix attachment regions (MARs).</text>
</comment>
<dbReference type="Gene3D" id="3.30.1330.80">
    <property type="entry name" value="Hypothetical protein, similar to alpha- acetolactate decarboxylase, domain 2"/>
    <property type="match status" value="1"/>
</dbReference>
<dbReference type="Pfam" id="PF03479">
    <property type="entry name" value="PCC"/>
    <property type="match status" value="1"/>
</dbReference>
<protein>
    <recommendedName>
        <fullName evidence="4">AT-hook motif nuclear-localized protein</fullName>
    </recommendedName>
</protein>
<dbReference type="PANTHER" id="PTHR31500">
    <property type="entry name" value="AT-HOOK MOTIF NUCLEAR-LOCALIZED PROTEIN 9"/>
    <property type="match status" value="1"/>
</dbReference>
<accession>A0A5A7Q4P9</accession>
<organism evidence="7 8">
    <name type="scientific">Striga asiatica</name>
    <name type="common">Asiatic witchweed</name>
    <name type="synonym">Buchnera asiatica</name>
    <dbReference type="NCBI Taxonomy" id="4170"/>
    <lineage>
        <taxon>Eukaryota</taxon>
        <taxon>Viridiplantae</taxon>
        <taxon>Streptophyta</taxon>
        <taxon>Embryophyta</taxon>
        <taxon>Tracheophyta</taxon>
        <taxon>Spermatophyta</taxon>
        <taxon>Magnoliopsida</taxon>
        <taxon>eudicotyledons</taxon>
        <taxon>Gunneridae</taxon>
        <taxon>Pentapetalae</taxon>
        <taxon>asterids</taxon>
        <taxon>lamiids</taxon>
        <taxon>Lamiales</taxon>
        <taxon>Orobanchaceae</taxon>
        <taxon>Buchnereae</taxon>
        <taxon>Striga</taxon>
    </lineage>
</organism>
<evidence type="ECO:0000259" key="6">
    <source>
        <dbReference type="PROSITE" id="PS51742"/>
    </source>
</evidence>
<dbReference type="EMBL" id="BKCP01005816">
    <property type="protein sequence ID" value="GER40044.1"/>
    <property type="molecule type" value="Genomic_DNA"/>
</dbReference>
<gene>
    <name evidence="7" type="ORF">STAS_16695</name>
</gene>
<feature type="region of interest" description="Disordered" evidence="5">
    <location>
        <begin position="131"/>
        <end position="181"/>
    </location>
</feature>
<dbReference type="SUPFAM" id="SSF117856">
    <property type="entry name" value="AF0104/ALDC/Ptd012-like"/>
    <property type="match status" value="1"/>
</dbReference>
<evidence type="ECO:0000256" key="5">
    <source>
        <dbReference type="SAM" id="MobiDB-lite"/>
    </source>
</evidence>
<dbReference type="Proteomes" id="UP000325081">
    <property type="component" value="Unassembled WGS sequence"/>
</dbReference>
<reference evidence="8" key="1">
    <citation type="journal article" date="2019" name="Curr. Biol.">
        <title>Genome Sequence of Striga asiatica Provides Insight into the Evolution of Plant Parasitism.</title>
        <authorList>
            <person name="Yoshida S."/>
            <person name="Kim S."/>
            <person name="Wafula E.K."/>
            <person name="Tanskanen J."/>
            <person name="Kim Y.M."/>
            <person name="Honaas L."/>
            <person name="Yang Z."/>
            <person name="Spallek T."/>
            <person name="Conn C.E."/>
            <person name="Ichihashi Y."/>
            <person name="Cheong K."/>
            <person name="Cui S."/>
            <person name="Der J.P."/>
            <person name="Gundlach H."/>
            <person name="Jiao Y."/>
            <person name="Hori C."/>
            <person name="Ishida J.K."/>
            <person name="Kasahara H."/>
            <person name="Kiba T."/>
            <person name="Kim M.S."/>
            <person name="Koo N."/>
            <person name="Laohavisit A."/>
            <person name="Lee Y.H."/>
            <person name="Lumba S."/>
            <person name="McCourt P."/>
            <person name="Mortimer J.C."/>
            <person name="Mutuku J.M."/>
            <person name="Nomura T."/>
            <person name="Sasaki-Sekimoto Y."/>
            <person name="Seto Y."/>
            <person name="Wang Y."/>
            <person name="Wakatake T."/>
            <person name="Sakakibara H."/>
            <person name="Demura T."/>
            <person name="Yamaguchi S."/>
            <person name="Yoneyama K."/>
            <person name="Manabe R.I."/>
            <person name="Nelson D.C."/>
            <person name="Schulman A.H."/>
            <person name="Timko M.P."/>
            <person name="dePamphilis C.W."/>
            <person name="Choi D."/>
            <person name="Shirasu K."/>
        </authorList>
    </citation>
    <scope>NUCLEOTIDE SEQUENCE [LARGE SCALE GENOMIC DNA]</scope>
    <source>
        <strain evidence="8">cv. UVA1</strain>
    </source>
</reference>
<feature type="domain" description="PPC" evidence="6">
    <location>
        <begin position="16"/>
        <end position="155"/>
    </location>
</feature>
<dbReference type="OrthoDB" id="688543at2759"/>
<dbReference type="InterPro" id="IPR039605">
    <property type="entry name" value="AHL"/>
</dbReference>
<dbReference type="CDD" id="cd11378">
    <property type="entry name" value="DUF296"/>
    <property type="match status" value="1"/>
</dbReference>
<dbReference type="InterPro" id="IPR005175">
    <property type="entry name" value="PPC_dom"/>
</dbReference>
<proteinExistence type="predicted"/>
<evidence type="ECO:0000256" key="2">
    <source>
        <dbReference type="ARBA" id="ARBA00023125"/>
    </source>
</evidence>
<evidence type="ECO:0000256" key="3">
    <source>
        <dbReference type="ARBA" id="ARBA00023163"/>
    </source>
</evidence>
<keyword evidence="4" id="KW-0539">Nucleus</keyword>